<evidence type="ECO:0000256" key="4">
    <source>
        <dbReference type="ARBA" id="ARBA00023027"/>
    </source>
</evidence>
<dbReference type="SUPFAM" id="SSF51735">
    <property type="entry name" value="NAD(P)-binding Rossmann-fold domains"/>
    <property type="match status" value="1"/>
</dbReference>
<feature type="domain" description="Ketoreductase" evidence="5">
    <location>
        <begin position="7"/>
        <end position="178"/>
    </location>
</feature>
<dbReference type="AlphaFoldDB" id="A0AAN7TJ65"/>
<dbReference type="Gene3D" id="3.40.50.720">
    <property type="entry name" value="NAD(P)-binding Rossmann-like Domain"/>
    <property type="match status" value="1"/>
</dbReference>
<dbReference type="PANTHER" id="PTHR24321">
    <property type="entry name" value="DEHYDROGENASES, SHORT CHAIN"/>
    <property type="match status" value="1"/>
</dbReference>
<comment type="caution">
    <text evidence="6">The sequence shown here is derived from an EMBL/GenBank/DDBJ whole genome shotgun (WGS) entry which is preliminary data.</text>
</comment>
<evidence type="ECO:0000313" key="6">
    <source>
        <dbReference type="EMBL" id="KAK5104846.1"/>
    </source>
</evidence>
<evidence type="ECO:0000256" key="1">
    <source>
        <dbReference type="ARBA" id="ARBA00006484"/>
    </source>
</evidence>
<dbReference type="InterPro" id="IPR002347">
    <property type="entry name" value="SDR_fam"/>
</dbReference>
<dbReference type="PROSITE" id="PS00061">
    <property type="entry name" value="ADH_SHORT"/>
    <property type="match status" value="1"/>
</dbReference>
<dbReference type="CDD" id="cd05233">
    <property type="entry name" value="SDR_c"/>
    <property type="match status" value="1"/>
</dbReference>
<keyword evidence="4" id="KW-0520">NAD</keyword>
<dbReference type="PRINTS" id="PR00081">
    <property type="entry name" value="GDHRDH"/>
</dbReference>
<dbReference type="InterPro" id="IPR020904">
    <property type="entry name" value="Sc_DH/Rdtase_CS"/>
</dbReference>
<evidence type="ECO:0000259" key="5">
    <source>
        <dbReference type="SMART" id="SM00822"/>
    </source>
</evidence>
<dbReference type="PANTHER" id="PTHR24321:SF8">
    <property type="entry name" value="ESTRADIOL 17-BETA-DEHYDROGENASE 8-RELATED"/>
    <property type="match status" value="1"/>
</dbReference>
<evidence type="ECO:0000256" key="2">
    <source>
        <dbReference type="ARBA" id="ARBA00022857"/>
    </source>
</evidence>
<proteinExistence type="inferred from homology"/>
<dbReference type="FunFam" id="3.40.50.720:FF:000084">
    <property type="entry name" value="Short-chain dehydrogenase reductase"/>
    <property type="match status" value="1"/>
</dbReference>
<dbReference type="EMBL" id="JAVRRL010000197">
    <property type="protein sequence ID" value="KAK5104846.1"/>
    <property type="molecule type" value="Genomic_DNA"/>
</dbReference>
<evidence type="ECO:0000256" key="3">
    <source>
        <dbReference type="ARBA" id="ARBA00023002"/>
    </source>
</evidence>
<comment type="similarity">
    <text evidence="1">Belongs to the short-chain dehydrogenases/reductases (SDR) family.</text>
</comment>
<keyword evidence="3" id="KW-0560">Oxidoreductase</keyword>
<name>A0AAN7TJ65_9PEZI</name>
<dbReference type="GO" id="GO:0016491">
    <property type="term" value="F:oxidoreductase activity"/>
    <property type="evidence" value="ECO:0007669"/>
    <property type="project" value="UniProtKB-KW"/>
</dbReference>
<dbReference type="Pfam" id="PF13561">
    <property type="entry name" value="adh_short_C2"/>
    <property type="match status" value="1"/>
</dbReference>
<dbReference type="InterPro" id="IPR036291">
    <property type="entry name" value="NAD(P)-bd_dom_sf"/>
</dbReference>
<evidence type="ECO:0000313" key="7">
    <source>
        <dbReference type="Proteomes" id="UP001310890"/>
    </source>
</evidence>
<reference evidence="6" key="1">
    <citation type="submission" date="2023-08" db="EMBL/GenBank/DDBJ databases">
        <title>Black Yeasts Isolated from many extreme environments.</title>
        <authorList>
            <person name="Coleine C."/>
            <person name="Stajich J.E."/>
            <person name="Selbmann L."/>
        </authorList>
    </citation>
    <scope>NUCLEOTIDE SEQUENCE</scope>
    <source>
        <strain evidence="6">CCFEE 5401</strain>
    </source>
</reference>
<gene>
    <name evidence="6" type="ORF">LTR62_002779</name>
</gene>
<dbReference type="Proteomes" id="UP001310890">
    <property type="component" value="Unassembled WGS sequence"/>
</dbReference>
<organism evidence="6 7">
    <name type="scientific">Meristemomyces frigidus</name>
    <dbReference type="NCBI Taxonomy" id="1508187"/>
    <lineage>
        <taxon>Eukaryota</taxon>
        <taxon>Fungi</taxon>
        <taxon>Dikarya</taxon>
        <taxon>Ascomycota</taxon>
        <taxon>Pezizomycotina</taxon>
        <taxon>Dothideomycetes</taxon>
        <taxon>Dothideomycetidae</taxon>
        <taxon>Mycosphaerellales</taxon>
        <taxon>Teratosphaeriaceae</taxon>
        <taxon>Meristemomyces</taxon>
    </lineage>
</organism>
<protein>
    <recommendedName>
        <fullName evidence="5">Ketoreductase domain-containing protein</fullName>
    </recommendedName>
</protein>
<dbReference type="PRINTS" id="PR00080">
    <property type="entry name" value="SDRFAMILY"/>
</dbReference>
<accession>A0AAN7TJ65</accession>
<dbReference type="SMART" id="SM00822">
    <property type="entry name" value="PKS_KR"/>
    <property type="match status" value="1"/>
</dbReference>
<keyword evidence="2" id="KW-0521">NADP</keyword>
<sequence length="251" mass="26089">MASFYNKTIAITGGASGIGLALAKLLAKRGAKLSIADVSEQNLTKAASLLHEHSSSPDNVLTTQCDVRDYSAVQAWLKSTVDKFGGIDGAANLAGVFGRAELKDLERELWDFVIGVNLTGMMHSLKAELNIMEKGASIVNAASIAGLRGQAGSGAYAASKHGVVGLTRVAAVENGDRGIRVNAVAPGYIDTPMLTQAIEGAQEGLQAGLKALPIKRKADAEEVAKVIAFLLSDESSFVTGAIYSVDGGWNT</sequence>
<dbReference type="InterPro" id="IPR057326">
    <property type="entry name" value="KR_dom"/>
</dbReference>